<proteinExistence type="predicted"/>
<dbReference type="AlphaFoldDB" id="A0A1Q9DNQ1"/>
<evidence type="ECO:0000256" key="1">
    <source>
        <dbReference type="SAM" id="SignalP"/>
    </source>
</evidence>
<dbReference type="InterPro" id="IPR040632">
    <property type="entry name" value="Sulfotransfer_4"/>
</dbReference>
<dbReference type="SUPFAM" id="SSF52540">
    <property type="entry name" value="P-loop containing nucleoside triphosphate hydrolases"/>
    <property type="match status" value="2"/>
</dbReference>
<dbReference type="Proteomes" id="UP000186817">
    <property type="component" value="Unassembled WGS sequence"/>
</dbReference>
<dbReference type="PANTHER" id="PTHR36978:SF4">
    <property type="entry name" value="P-LOOP CONTAINING NUCLEOSIDE TRIPHOSPHATE HYDROLASE PROTEIN"/>
    <property type="match status" value="1"/>
</dbReference>
<dbReference type="EMBL" id="LSRX01000455">
    <property type="protein sequence ID" value="OLP96792.1"/>
    <property type="molecule type" value="Genomic_DNA"/>
</dbReference>
<evidence type="ECO:0008006" key="4">
    <source>
        <dbReference type="Google" id="ProtNLM"/>
    </source>
</evidence>
<evidence type="ECO:0000313" key="2">
    <source>
        <dbReference type="EMBL" id="OLP96792.1"/>
    </source>
</evidence>
<organism evidence="2 3">
    <name type="scientific">Symbiodinium microadriaticum</name>
    <name type="common">Dinoflagellate</name>
    <name type="synonym">Zooxanthella microadriatica</name>
    <dbReference type="NCBI Taxonomy" id="2951"/>
    <lineage>
        <taxon>Eukaryota</taxon>
        <taxon>Sar</taxon>
        <taxon>Alveolata</taxon>
        <taxon>Dinophyceae</taxon>
        <taxon>Suessiales</taxon>
        <taxon>Symbiodiniaceae</taxon>
        <taxon>Symbiodinium</taxon>
    </lineage>
</organism>
<keyword evidence="1" id="KW-0732">Signal</keyword>
<gene>
    <name evidence="2" type="ORF">AK812_SmicGene20927</name>
</gene>
<dbReference type="OrthoDB" id="408152at2759"/>
<dbReference type="InterPro" id="IPR027417">
    <property type="entry name" value="P-loop_NTPase"/>
</dbReference>
<dbReference type="Pfam" id="PF17784">
    <property type="entry name" value="Sulfotransfer_4"/>
    <property type="match status" value="2"/>
</dbReference>
<name>A0A1Q9DNQ1_SYMMI</name>
<dbReference type="Gene3D" id="3.40.50.300">
    <property type="entry name" value="P-loop containing nucleotide triphosphate hydrolases"/>
    <property type="match status" value="1"/>
</dbReference>
<protein>
    <recommendedName>
        <fullName evidence="4">G domain-containing protein</fullName>
    </recommendedName>
</protein>
<accession>A0A1Q9DNQ1</accession>
<feature type="signal peptide" evidence="1">
    <location>
        <begin position="1"/>
        <end position="17"/>
    </location>
</feature>
<reference evidence="2 3" key="1">
    <citation type="submission" date="2016-02" db="EMBL/GenBank/DDBJ databases">
        <title>Genome analysis of coral dinoflagellate symbionts highlights evolutionary adaptations to a symbiotic lifestyle.</title>
        <authorList>
            <person name="Aranda M."/>
            <person name="Li Y."/>
            <person name="Liew Y.J."/>
            <person name="Baumgarten S."/>
            <person name="Simakov O."/>
            <person name="Wilson M."/>
            <person name="Piel J."/>
            <person name="Ashoor H."/>
            <person name="Bougouffa S."/>
            <person name="Bajic V.B."/>
            <person name="Ryu T."/>
            <person name="Ravasi T."/>
            <person name="Bayer T."/>
            <person name="Micklem G."/>
            <person name="Kim H."/>
            <person name="Bhak J."/>
            <person name="Lajeunesse T.C."/>
            <person name="Voolstra C.R."/>
        </authorList>
    </citation>
    <scope>NUCLEOTIDE SEQUENCE [LARGE SCALE GENOMIC DNA]</scope>
    <source>
        <strain evidence="2 3">CCMP2467</strain>
    </source>
</reference>
<comment type="caution">
    <text evidence="2">The sequence shown here is derived from an EMBL/GenBank/DDBJ whole genome shotgun (WGS) entry which is preliminary data.</text>
</comment>
<evidence type="ECO:0000313" key="3">
    <source>
        <dbReference type="Proteomes" id="UP000186817"/>
    </source>
</evidence>
<keyword evidence="3" id="KW-1185">Reference proteome</keyword>
<sequence length="359" mass="40883">MVRQLLLQAAFHHVCLAFVLDVGAPRSGIQSTYEAFKILKLNTLWSGFFTDLRWPWCEYLFGNASGVSGPSPIGNLTGWEAALDEPFHLIYDEVLKANPDAKFVYTTSHPDDWYNQYLEFFESFGINDNVTIYDRRTYYPGHDRGINRQTALRGRLHQTRSHFFPDLPGHPLKGKPGERWDLDEPRFMCEAAHYWGCRFSDRELRHKPEVRQRCINGYLNHEQRVIRTIPKEQLLIFNISDGWAPLCDFLGMPVPDVPFPHVDRFKIVHNDSNDAESSMALVQQEANRPEVIQRPCIAVVGRPNVGKSTLATRSRLAGPPHGVPAAGVAHRWRPPRFIGLSVALVEASYFEISSTSVSL</sequence>
<feature type="chain" id="PRO_5013000209" description="G domain-containing protein" evidence="1">
    <location>
        <begin position="18"/>
        <end position="359"/>
    </location>
</feature>
<dbReference type="PANTHER" id="PTHR36978">
    <property type="entry name" value="P-LOOP CONTAINING NUCLEOTIDE TRIPHOSPHATE HYDROLASE"/>
    <property type="match status" value="1"/>
</dbReference>